<dbReference type="Pfam" id="PF11074">
    <property type="entry name" value="DUF2779"/>
    <property type="match status" value="1"/>
</dbReference>
<dbReference type="RefSeq" id="WP_096862627.1">
    <property type="nucleotide sequence ID" value="NZ_CP023668.1"/>
</dbReference>
<evidence type="ECO:0000313" key="1">
    <source>
        <dbReference type="EMBL" id="ATG97339.1"/>
    </source>
</evidence>
<proteinExistence type="predicted"/>
<accession>A0A291IRC1</accession>
<evidence type="ECO:0000313" key="2">
    <source>
        <dbReference type="Proteomes" id="UP000232227"/>
    </source>
</evidence>
<name>A0A291IRC1_9MOLU</name>
<organism evidence="1 2">
    <name type="scientific">Mesoplasma lactucae ATCC 49193</name>
    <dbReference type="NCBI Taxonomy" id="81460"/>
    <lineage>
        <taxon>Bacteria</taxon>
        <taxon>Bacillati</taxon>
        <taxon>Mycoplasmatota</taxon>
        <taxon>Mollicutes</taxon>
        <taxon>Entomoplasmatales</taxon>
        <taxon>Entomoplasmataceae</taxon>
        <taxon>Mesoplasma</taxon>
    </lineage>
</organism>
<dbReference type="InterPro" id="IPR021301">
    <property type="entry name" value="DUF2779"/>
</dbReference>
<gene>
    <name evidence="1" type="ORF">CP520_01025</name>
</gene>
<protein>
    <submittedName>
        <fullName evidence="1">Uncharacterized protein</fullName>
    </submittedName>
</protein>
<sequence length="725" mass="85621">MIYKTHVGKEDFKRAYTTCLKEAWILHSKENFNMAKKFYDEKLFQYNIDQTIDDEADFNDDASAINLFEAFKQAFETEKDIESLEKWNKAWEAEDGFDFEVYAGDSIVDGNEVGEKARELFDLKLFNYNEKHNTNLQSLDLGYLTFKDALKRTKEVFKDANKLSQYKYMYEPAFEFDNSNLRTRCDILEILDNNRVNIYEVKGTTKIKPDHFFDLAYQIFVLEKNGLKVNKIFLTHLNPEYVYGWKQSVDMKELGNDVAEKYKDVTYEEVLDYIKENNLLEPFTNEAEEDVDLEKLFILDENFKEPKGKEPITLKQAYQMLNSTHPMNTLISNLAEKLAMSNEEQVKSLFKQKTCMTKMSFTPKNGWNYGEAKDYLEPYCYHVVPYYDATKDTIFNLTGSSAFSNRDKAELVRESGIVYLSDLVHTNLSTLPEKAGAKGTFKPFLRPEHDRILDVYRAYTDNGNVGFDEILDTNHLNEIYYVLSEYKEAQKIYMYDFETVKFAVPRFWISKSYQQIPFQYSVDVIYDDKYDYNHPETMYHDDFLPKDKRSDPRPDFIVKFLNDMLLKYGEGVYVAYNKSFEKSVLKYLAVNFPKYALPLCYIANHTIDLMDFFKGKQANKKIENDNNREWFLIYHPDFHGSYSIKKTQPALEPEFNYHDLIINKGDKAAQTFRQFVTGDLTDKQWETIWPAMLKYCNRDTLAMVVILKRVEEMLKEYEEEKRNNE</sequence>
<dbReference type="Proteomes" id="UP000232227">
    <property type="component" value="Chromosome"/>
</dbReference>
<dbReference type="AlphaFoldDB" id="A0A291IRC1"/>
<reference evidence="1 2" key="1">
    <citation type="submission" date="2017-09" db="EMBL/GenBank/DDBJ databases">
        <title>SPAdes assembly of the Mesoplasma lactucae genome.</title>
        <authorList>
            <person name="Knight T.F."/>
            <person name="Rubinstein R."/>
            <person name="Citino T."/>
        </authorList>
    </citation>
    <scope>NUCLEOTIDE SEQUENCE [LARGE SCALE GENOMIC DNA]</scope>
    <source>
        <strain evidence="1 2">831-C4</strain>
    </source>
</reference>
<keyword evidence="2" id="KW-1185">Reference proteome</keyword>
<dbReference type="KEGG" id="mlac:CP520_01025"/>
<dbReference type="OrthoDB" id="9783873at2"/>
<dbReference type="EMBL" id="CP023668">
    <property type="protein sequence ID" value="ATG97339.1"/>
    <property type="molecule type" value="Genomic_DNA"/>
</dbReference>